<reference evidence="2 3" key="1">
    <citation type="submission" date="2020-08" db="EMBL/GenBank/DDBJ databases">
        <title>Genomic Encyclopedia of Type Strains, Phase IV (KMG-IV): sequencing the most valuable type-strain genomes for metagenomic binning, comparative biology and taxonomic classification.</title>
        <authorList>
            <person name="Goeker M."/>
        </authorList>
    </citation>
    <scope>NUCLEOTIDE SEQUENCE [LARGE SCALE GENOMIC DNA]</scope>
    <source>
        <strain evidence="2 3">DSM 26189</strain>
    </source>
</reference>
<keyword evidence="1" id="KW-0732">Signal</keyword>
<name>A0A7W6BKX4_9SPHN</name>
<comment type="caution">
    <text evidence="2">The sequence shown here is derived from an EMBL/GenBank/DDBJ whole genome shotgun (WGS) entry which is preliminary data.</text>
</comment>
<dbReference type="AlphaFoldDB" id="A0A7W6BKX4"/>
<dbReference type="Proteomes" id="UP000571950">
    <property type="component" value="Unassembled WGS sequence"/>
</dbReference>
<evidence type="ECO:0000256" key="1">
    <source>
        <dbReference type="SAM" id="SignalP"/>
    </source>
</evidence>
<accession>A0A7W6BKX4</accession>
<feature type="chain" id="PRO_5031402434" evidence="1">
    <location>
        <begin position="19"/>
        <end position="115"/>
    </location>
</feature>
<sequence length="115" mass="12006">MHAVAAIAALAAAAPASATTYQCTFTQKQSCAAEGCNPVNPSIWVKLDDAAGIYSRCDSRGCDDHRAVFSYRGATHSVEIPGAGAFVKFMDGGEAVEVASQMTMVYVSHGICKVD</sequence>
<dbReference type="RefSeq" id="WP_188074075.1">
    <property type="nucleotide sequence ID" value="NZ_BSPS01000192.1"/>
</dbReference>
<keyword evidence="3" id="KW-1185">Reference proteome</keyword>
<evidence type="ECO:0000313" key="2">
    <source>
        <dbReference type="EMBL" id="MBB3928955.1"/>
    </source>
</evidence>
<protein>
    <submittedName>
        <fullName evidence="2">Uncharacterized protein</fullName>
    </submittedName>
</protein>
<organism evidence="2 3">
    <name type="scientific">Sphingobium jiangsuense</name>
    <dbReference type="NCBI Taxonomy" id="870476"/>
    <lineage>
        <taxon>Bacteria</taxon>
        <taxon>Pseudomonadati</taxon>
        <taxon>Pseudomonadota</taxon>
        <taxon>Alphaproteobacteria</taxon>
        <taxon>Sphingomonadales</taxon>
        <taxon>Sphingomonadaceae</taxon>
        <taxon>Sphingobium</taxon>
    </lineage>
</organism>
<gene>
    <name evidence="2" type="ORF">GGR43_004706</name>
</gene>
<evidence type="ECO:0000313" key="3">
    <source>
        <dbReference type="Proteomes" id="UP000571950"/>
    </source>
</evidence>
<feature type="signal peptide" evidence="1">
    <location>
        <begin position="1"/>
        <end position="18"/>
    </location>
</feature>
<proteinExistence type="predicted"/>
<dbReference type="EMBL" id="JACIDT010000055">
    <property type="protein sequence ID" value="MBB3928955.1"/>
    <property type="molecule type" value="Genomic_DNA"/>
</dbReference>